<comment type="caution">
    <text evidence="2">The sequence shown here is derived from an EMBL/GenBank/DDBJ whole genome shotgun (WGS) entry which is preliminary data.</text>
</comment>
<proteinExistence type="predicted"/>
<protein>
    <submittedName>
        <fullName evidence="2">Uncharacterized protein</fullName>
    </submittedName>
</protein>
<organism evidence="2 3">
    <name type="scientific">Porites evermanni</name>
    <dbReference type="NCBI Taxonomy" id="104178"/>
    <lineage>
        <taxon>Eukaryota</taxon>
        <taxon>Metazoa</taxon>
        <taxon>Cnidaria</taxon>
        <taxon>Anthozoa</taxon>
        <taxon>Hexacorallia</taxon>
        <taxon>Scleractinia</taxon>
        <taxon>Fungiina</taxon>
        <taxon>Poritidae</taxon>
        <taxon>Porites</taxon>
    </lineage>
</organism>
<sequence length="336" mass="38768">MNGCDVLGQEGRKALDACVKVKIYGRPQTQRYDYNSTIKRLEECFAGKYPDGLHAVDRSKRQPSNKEQALMDESIIEKIFLPSLRDNYGIIDIYESLVRLDNTPYVEKYPAVKGTDSDKRKNSIDKRREDVEREVREATANPDERHRYSWLVAQRRVRDCFAGSFAGDASLLERKTTAAFGNPIPNLLDPYERRKKEMSTPDTYSISDLYKAFKKHDSVSVSKNIEKLSCQRCQVSEEVKKQRDDVDTEYQQAVTVSSTSTSIQMHRKYSREEAFHRVESCYCSSCAKHVDAFRRVFNKTISMCHQKAFDIFFINFAAHFVALMPTIYCIKTTDTS</sequence>
<accession>A0ABN8SY11</accession>
<reference evidence="2 3" key="1">
    <citation type="submission" date="2022-05" db="EMBL/GenBank/DDBJ databases">
        <authorList>
            <consortium name="Genoscope - CEA"/>
            <person name="William W."/>
        </authorList>
    </citation>
    <scope>NUCLEOTIDE SEQUENCE [LARGE SCALE GENOMIC DNA]</scope>
</reference>
<keyword evidence="1" id="KW-0812">Transmembrane</keyword>
<gene>
    <name evidence="2" type="ORF">PEVE_00030312</name>
</gene>
<keyword evidence="1" id="KW-1133">Transmembrane helix</keyword>
<keyword evidence="1" id="KW-0472">Membrane</keyword>
<evidence type="ECO:0000313" key="3">
    <source>
        <dbReference type="Proteomes" id="UP001159427"/>
    </source>
</evidence>
<evidence type="ECO:0000256" key="1">
    <source>
        <dbReference type="SAM" id="Phobius"/>
    </source>
</evidence>
<dbReference type="Proteomes" id="UP001159427">
    <property type="component" value="Unassembled WGS sequence"/>
</dbReference>
<evidence type="ECO:0000313" key="2">
    <source>
        <dbReference type="EMBL" id="CAH3195472.1"/>
    </source>
</evidence>
<feature type="transmembrane region" description="Helical" evidence="1">
    <location>
        <begin position="311"/>
        <end position="330"/>
    </location>
</feature>
<dbReference type="EMBL" id="CALNXI010004286">
    <property type="protein sequence ID" value="CAH3195472.1"/>
    <property type="molecule type" value="Genomic_DNA"/>
</dbReference>
<keyword evidence="3" id="KW-1185">Reference proteome</keyword>
<name>A0ABN8SY11_9CNID</name>